<keyword evidence="5 10" id="KW-0812">Transmembrane</keyword>
<keyword evidence="8 10" id="KW-0333">Golgi apparatus</keyword>
<feature type="transmembrane region" description="Helical" evidence="10">
    <location>
        <begin position="7"/>
        <end position="25"/>
    </location>
</feature>
<evidence type="ECO:0000313" key="11">
    <source>
        <dbReference type="EMBL" id="CAB3398698.1"/>
    </source>
</evidence>
<dbReference type="AlphaFoldDB" id="A0A8S1EEW4"/>
<dbReference type="Proteomes" id="UP000494206">
    <property type="component" value="Unassembled WGS sequence"/>
</dbReference>
<dbReference type="Gene3D" id="3.90.550.50">
    <property type="match status" value="1"/>
</dbReference>
<evidence type="ECO:0000256" key="2">
    <source>
        <dbReference type="ARBA" id="ARBA00008661"/>
    </source>
</evidence>
<comment type="subcellular location">
    <subcellularLocation>
        <location evidence="1 10">Golgi apparatus membrane</location>
        <topology evidence="1 10">Single-pass type II membrane protein</topology>
    </subcellularLocation>
</comment>
<evidence type="ECO:0000256" key="7">
    <source>
        <dbReference type="ARBA" id="ARBA00022989"/>
    </source>
</evidence>
<dbReference type="GO" id="GO:0016758">
    <property type="term" value="F:hexosyltransferase activity"/>
    <property type="evidence" value="ECO:0007669"/>
    <property type="project" value="InterPro"/>
</dbReference>
<evidence type="ECO:0000256" key="8">
    <source>
        <dbReference type="ARBA" id="ARBA00023034"/>
    </source>
</evidence>
<reference evidence="11 12" key="1">
    <citation type="submission" date="2020-04" db="EMBL/GenBank/DDBJ databases">
        <authorList>
            <person name="Laetsch R D."/>
            <person name="Stevens L."/>
            <person name="Kumar S."/>
            <person name="Blaxter L. M."/>
        </authorList>
    </citation>
    <scope>NUCLEOTIDE SEQUENCE [LARGE SCALE GENOMIC DNA]</scope>
</reference>
<dbReference type="PANTHER" id="PTHR11214">
    <property type="entry name" value="BETA-1,3-N-ACETYLGLUCOSAMINYLTRANSFERASE"/>
    <property type="match status" value="1"/>
</dbReference>
<dbReference type="PANTHER" id="PTHR11214:SF314">
    <property type="entry name" value="HEXOSYLTRANSFERASE"/>
    <property type="match status" value="1"/>
</dbReference>
<keyword evidence="7 10" id="KW-1133">Transmembrane helix</keyword>
<name>A0A8S1EEW4_9PELO</name>
<dbReference type="EMBL" id="CADEPM010000001">
    <property type="protein sequence ID" value="CAB3398698.1"/>
    <property type="molecule type" value="Genomic_DNA"/>
</dbReference>
<evidence type="ECO:0000256" key="1">
    <source>
        <dbReference type="ARBA" id="ARBA00004323"/>
    </source>
</evidence>
<dbReference type="Pfam" id="PF01762">
    <property type="entry name" value="Galactosyl_T"/>
    <property type="match status" value="1"/>
</dbReference>
<dbReference type="OrthoDB" id="6355886at2759"/>
<evidence type="ECO:0000256" key="4">
    <source>
        <dbReference type="ARBA" id="ARBA00022679"/>
    </source>
</evidence>
<dbReference type="InterPro" id="IPR002659">
    <property type="entry name" value="Glyco_trans_31"/>
</dbReference>
<keyword evidence="4" id="KW-0808">Transferase</keyword>
<evidence type="ECO:0000256" key="3">
    <source>
        <dbReference type="ARBA" id="ARBA00022676"/>
    </source>
</evidence>
<evidence type="ECO:0000256" key="6">
    <source>
        <dbReference type="ARBA" id="ARBA00022968"/>
    </source>
</evidence>
<evidence type="ECO:0000313" key="12">
    <source>
        <dbReference type="Proteomes" id="UP000494206"/>
    </source>
</evidence>
<evidence type="ECO:0000256" key="9">
    <source>
        <dbReference type="ARBA" id="ARBA00023136"/>
    </source>
</evidence>
<keyword evidence="3 10" id="KW-0328">Glycosyltransferase</keyword>
<accession>A0A8S1EEW4</accession>
<protein>
    <recommendedName>
        <fullName evidence="10">Hexosyltransferase</fullName>
        <ecNumber evidence="10">2.4.1.-</ecNumber>
    </recommendedName>
</protein>
<sequence length="315" mass="36711">MIGIQKLWPVFLLGTSIYILELYYYHDGYSPTFSRSGEFSAKFIDVEYPYRFEIMPDSTAKCDNSTKLLIIVLTMAPNWEIRRAIRETWASRSVLNAIKVNFILSMSKNSTRIEEEARQHDDLIVTNLPETYDNLVLKVHSLLTYKQHYCDDVDYVLKIDEDVVINPEKVLEAARNPAKAKIDAISGYLWKKSVPKRDKSHKWYIPRTFWPAKYFPDYCDGPMYLVGKKVVPKLLQASQNHKKWSLEDVFWTGILTSDQKIPLFNWARQILRDKGDLYSNKLHCRASQPYLGCHGLKGPEQIRTGYQKLIQLKCT</sequence>
<evidence type="ECO:0000256" key="5">
    <source>
        <dbReference type="ARBA" id="ARBA00022692"/>
    </source>
</evidence>
<organism evidence="11 12">
    <name type="scientific">Caenorhabditis bovis</name>
    <dbReference type="NCBI Taxonomy" id="2654633"/>
    <lineage>
        <taxon>Eukaryota</taxon>
        <taxon>Metazoa</taxon>
        <taxon>Ecdysozoa</taxon>
        <taxon>Nematoda</taxon>
        <taxon>Chromadorea</taxon>
        <taxon>Rhabditida</taxon>
        <taxon>Rhabditina</taxon>
        <taxon>Rhabditomorpha</taxon>
        <taxon>Rhabditoidea</taxon>
        <taxon>Rhabditidae</taxon>
        <taxon>Peloderinae</taxon>
        <taxon>Caenorhabditis</taxon>
    </lineage>
</organism>
<keyword evidence="6 10" id="KW-0735">Signal-anchor</keyword>
<keyword evidence="9 10" id="KW-0472">Membrane</keyword>
<evidence type="ECO:0000256" key="10">
    <source>
        <dbReference type="RuleBase" id="RU363063"/>
    </source>
</evidence>
<comment type="caution">
    <text evidence="11">The sequence shown here is derived from an EMBL/GenBank/DDBJ whole genome shotgun (WGS) entry which is preliminary data.</text>
</comment>
<dbReference type="EC" id="2.4.1.-" evidence="10"/>
<gene>
    <name evidence="11" type="ORF">CBOVIS_LOCUS1943</name>
</gene>
<comment type="similarity">
    <text evidence="2 10">Belongs to the glycosyltransferase 31 family.</text>
</comment>
<keyword evidence="12" id="KW-1185">Reference proteome</keyword>
<dbReference type="GO" id="GO:0000139">
    <property type="term" value="C:Golgi membrane"/>
    <property type="evidence" value="ECO:0007669"/>
    <property type="project" value="UniProtKB-SubCell"/>
</dbReference>
<dbReference type="GO" id="GO:0006493">
    <property type="term" value="P:protein O-linked glycosylation"/>
    <property type="evidence" value="ECO:0007669"/>
    <property type="project" value="TreeGrafter"/>
</dbReference>
<proteinExistence type="inferred from homology"/>